<dbReference type="InterPro" id="IPR036291">
    <property type="entry name" value="NAD(P)-bd_dom_sf"/>
</dbReference>
<dbReference type="Gene3D" id="3.90.25.10">
    <property type="entry name" value="UDP-galactose 4-epimerase, domain 1"/>
    <property type="match status" value="1"/>
</dbReference>
<keyword evidence="4" id="KW-1185">Reference proteome</keyword>
<organism evidence="3 4">
    <name type="scientific">Micromonospora maritima</name>
    <dbReference type="NCBI Taxonomy" id="986711"/>
    <lineage>
        <taxon>Bacteria</taxon>
        <taxon>Bacillati</taxon>
        <taxon>Actinomycetota</taxon>
        <taxon>Actinomycetes</taxon>
        <taxon>Micromonosporales</taxon>
        <taxon>Micromonosporaceae</taxon>
        <taxon>Micromonospora</taxon>
    </lineage>
</organism>
<feature type="domain" description="NmrA-like" evidence="1">
    <location>
        <begin position="129"/>
        <end position="218"/>
    </location>
</feature>
<dbReference type="InterPro" id="IPR016040">
    <property type="entry name" value="NAD(P)-bd_dom"/>
</dbReference>
<evidence type="ECO:0000313" key="3">
    <source>
        <dbReference type="EMBL" id="MFI7262955.1"/>
    </source>
</evidence>
<name>A0ABW7ZJC4_9ACTN</name>
<sequence length="293" mass="30727">MRPSMTHLSDPPRRVLVIGATGKTGSRAVRALDRRGIRVRAASRRSPLPAERFDWHDDRTWQPALHDVDAVYVTYQPDLAVPGAADAVGALAEIAAREGVTRLVLLSGRGEPAAAAAEAALLAEAPGATVLRCSWFDQNFSEGALRGAVEAGALALPAPPDRREPFLDADDIAECVVAALTDPSCRGEVVELTGPESLTMTQVCGLLAEAAGRPVTYAPRGRDEFARDLAEAGMPAPEAAFLAGLFAEVLDGRNSATTDGVARLLGRPGRSFAAWAHDAALAGTWRAPGRAPA</sequence>
<dbReference type="PANTHER" id="PTHR43162">
    <property type="match status" value="1"/>
</dbReference>
<dbReference type="Proteomes" id="UP001612812">
    <property type="component" value="Unassembled WGS sequence"/>
</dbReference>
<evidence type="ECO:0000259" key="1">
    <source>
        <dbReference type="Pfam" id="PF05368"/>
    </source>
</evidence>
<evidence type="ECO:0000313" key="4">
    <source>
        <dbReference type="Proteomes" id="UP001612812"/>
    </source>
</evidence>
<dbReference type="Pfam" id="PF05368">
    <property type="entry name" value="NmrA"/>
    <property type="match status" value="1"/>
</dbReference>
<dbReference type="SUPFAM" id="SSF51735">
    <property type="entry name" value="NAD(P)-binding Rossmann-fold domains"/>
    <property type="match status" value="1"/>
</dbReference>
<dbReference type="Pfam" id="PF13460">
    <property type="entry name" value="NAD_binding_10"/>
    <property type="match status" value="1"/>
</dbReference>
<accession>A0ABW7ZJC4</accession>
<evidence type="ECO:0000259" key="2">
    <source>
        <dbReference type="Pfam" id="PF13460"/>
    </source>
</evidence>
<proteinExistence type="predicted"/>
<dbReference type="Gene3D" id="3.40.50.720">
    <property type="entry name" value="NAD(P)-binding Rossmann-like Domain"/>
    <property type="match status" value="1"/>
</dbReference>
<comment type="caution">
    <text evidence="3">The sequence shown here is derived from an EMBL/GenBank/DDBJ whole genome shotgun (WGS) entry which is preliminary data.</text>
</comment>
<dbReference type="EMBL" id="JBITLE010000003">
    <property type="protein sequence ID" value="MFI7262955.1"/>
    <property type="molecule type" value="Genomic_DNA"/>
</dbReference>
<feature type="domain" description="NAD(P)-binding" evidence="2">
    <location>
        <begin position="19"/>
        <end position="110"/>
    </location>
</feature>
<dbReference type="InterPro" id="IPR051604">
    <property type="entry name" value="Ergot_Alk_Oxidoreductase"/>
</dbReference>
<dbReference type="InterPro" id="IPR008030">
    <property type="entry name" value="NmrA-like"/>
</dbReference>
<reference evidence="3 4" key="1">
    <citation type="submission" date="2024-10" db="EMBL/GenBank/DDBJ databases">
        <title>The Natural Products Discovery Center: Release of the First 8490 Sequenced Strains for Exploring Actinobacteria Biosynthetic Diversity.</title>
        <authorList>
            <person name="Kalkreuter E."/>
            <person name="Kautsar S.A."/>
            <person name="Yang D."/>
            <person name="Bader C.D."/>
            <person name="Teijaro C.N."/>
            <person name="Fluegel L."/>
            <person name="Davis C.M."/>
            <person name="Simpson J.R."/>
            <person name="Lauterbach L."/>
            <person name="Steele A.D."/>
            <person name="Gui C."/>
            <person name="Meng S."/>
            <person name="Li G."/>
            <person name="Viehrig K."/>
            <person name="Ye F."/>
            <person name="Su P."/>
            <person name="Kiefer A.F."/>
            <person name="Nichols A."/>
            <person name="Cepeda A.J."/>
            <person name="Yan W."/>
            <person name="Fan B."/>
            <person name="Jiang Y."/>
            <person name="Adhikari A."/>
            <person name="Zheng C.-J."/>
            <person name="Schuster L."/>
            <person name="Cowan T.M."/>
            <person name="Smanski M.J."/>
            <person name="Chevrette M.G."/>
            <person name="De Carvalho L.P.S."/>
            <person name="Shen B."/>
        </authorList>
    </citation>
    <scope>NUCLEOTIDE SEQUENCE [LARGE SCALE GENOMIC DNA]</scope>
    <source>
        <strain evidence="3 4">NPDC049845</strain>
    </source>
</reference>
<protein>
    <submittedName>
        <fullName evidence="3">NmrA family NAD(P)-binding protein</fullName>
    </submittedName>
</protein>
<gene>
    <name evidence="3" type="ORF">ACIBP4_11705</name>
</gene>
<dbReference type="PANTHER" id="PTHR43162:SF1">
    <property type="entry name" value="PRESTALK A DIFFERENTIATION PROTEIN A"/>
    <property type="match status" value="1"/>
</dbReference>
<dbReference type="RefSeq" id="WP_396768874.1">
    <property type="nucleotide sequence ID" value="NZ_JBITLA010000003.1"/>
</dbReference>